<evidence type="ECO:0000256" key="3">
    <source>
        <dbReference type="ARBA" id="ARBA00022692"/>
    </source>
</evidence>
<evidence type="ECO:0000256" key="1">
    <source>
        <dbReference type="ARBA" id="ARBA00004651"/>
    </source>
</evidence>
<proteinExistence type="inferred from homology"/>
<dbReference type="PANTHER" id="PTHR30561:SF7">
    <property type="entry name" value="GUANIDINIUM EFFLUX SYSTEM SUBUNIT GDNC-RELATED"/>
    <property type="match status" value="1"/>
</dbReference>
<evidence type="ECO:0000256" key="5">
    <source>
        <dbReference type="ARBA" id="ARBA00023136"/>
    </source>
</evidence>
<dbReference type="SUPFAM" id="SSF103481">
    <property type="entry name" value="Multidrug resistance efflux transporter EmrE"/>
    <property type="match status" value="1"/>
</dbReference>
<dbReference type="InterPro" id="IPR000390">
    <property type="entry name" value="Small_drug/metabolite_transptr"/>
</dbReference>
<evidence type="ECO:0000313" key="11">
    <source>
        <dbReference type="Proteomes" id="UP000321057"/>
    </source>
</evidence>
<keyword evidence="5 7" id="KW-0472">Membrane</keyword>
<dbReference type="GO" id="GO:0022857">
    <property type="term" value="F:transmembrane transporter activity"/>
    <property type="evidence" value="ECO:0007669"/>
    <property type="project" value="InterPro"/>
</dbReference>
<dbReference type="PANTHER" id="PTHR30561">
    <property type="entry name" value="SMR FAMILY PROTON-DEPENDENT DRUG EFFLUX TRANSPORTER SUGE"/>
    <property type="match status" value="1"/>
</dbReference>
<keyword evidence="2" id="KW-1003">Cell membrane</keyword>
<reference evidence="8 11" key="2">
    <citation type="submission" date="2019-07" db="EMBL/GenBank/DDBJ databases">
        <title>Whole genome shotgun sequence of Staphylococcus gallinarum NBRC 109767.</title>
        <authorList>
            <person name="Hosoyama A."/>
            <person name="Uohara A."/>
            <person name="Ohji S."/>
            <person name="Ichikawa N."/>
        </authorList>
    </citation>
    <scope>NUCLEOTIDE SEQUENCE [LARGE SCALE GENOMIC DNA]</scope>
    <source>
        <strain evidence="8 11">NBRC 109767</strain>
    </source>
</reference>
<comment type="similarity">
    <text evidence="6">Belongs to the drug/metabolite transporter (DMT) superfamily. Small multidrug resistance (SMR) (TC 2.A.7.1) family.</text>
</comment>
<evidence type="ECO:0000256" key="2">
    <source>
        <dbReference type="ARBA" id="ARBA00022475"/>
    </source>
</evidence>
<dbReference type="STRING" id="1293.SH09_00265"/>
<dbReference type="RefSeq" id="WP_042737611.1">
    <property type="nucleotide sequence ID" value="NZ_BKAX01000006.1"/>
</dbReference>
<dbReference type="EMBL" id="BKAX01000006">
    <property type="protein sequence ID" value="GEQ06498.1"/>
    <property type="molecule type" value="Genomic_DNA"/>
</dbReference>
<dbReference type="AlphaFoldDB" id="A0A0D0SJS4"/>
<sequence length="108" mass="11515">MNWIKIVIAAMFEVGWVVGLTHASSAIEWLLTAIAIVLSFYLLINASKSLPVGTAYAVFVGLGTTGVTIFDVLVFAHGLNIGKVILIFTLLLGVIGLKLVTKNKGEEV</sequence>
<dbReference type="InterPro" id="IPR037185">
    <property type="entry name" value="EmrE-like"/>
</dbReference>
<keyword evidence="11" id="KW-1185">Reference proteome</keyword>
<evidence type="ECO:0000313" key="9">
    <source>
        <dbReference type="EMBL" id="SUM31318.1"/>
    </source>
</evidence>
<feature type="transmembrane region" description="Helical" evidence="7">
    <location>
        <begin position="26"/>
        <end position="44"/>
    </location>
</feature>
<dbReference type="Gene3D" id="1.10.3730.20">
    <property type="match status" value="1"/>
</dbReference>
<gene>
    <name evidence="9" type="primary">ykkC</name>
    <name evidence="9" type="ORF">NCTC12195_00726</name>
    <name evidence="8" type="ORF">SGA02_23260</name>
</gene>
<dbReference type="OrthoDB" id="2168659at2"/>
<reference evidence="9 10" key="1">
    <citation type="submission" date="2018-06" db="EMBL/GenBank/DDBJ databases">
        <authorList>
            <consortium name="Pathogen Informatics"/>
            <person name="Doyle S."/>
        </authorList>
    </citation>
    <scope>NUCLEOTIDE SEQUENCE [LARGE SCALE GENOMIC DNA]</scope>
    <source>
        <strain evidence="9 10">NCTC12195</strain>
    </source>
</reference>
<evidence type="ECO:0000256" key="7">
    <source>
        <dbReference type="SAM" id="Phobius"/>
    </source>
</evidence>
<dbReference type="Proteomes" id="UP000255277">
    <property type="component" value="Unassembled WGS sequence"/>
</dbReference>
<evidence type="ECO:0000313" key="10">
    <source>
        <dbReference type="Proteomes" id="UP000255277"/>
    </source>
</evidence>
<dbReference type="EMBL" id="UHDK01000001">
    <property type="protein sequence ID" value="SUM31318.1"/>
    <property type="molecule type" value="Genomic_DNA"/>
</dbReference>
<comment type="subcellular location">
    <subcellularLocation>
        <location evidence="1 6">Cell membrane</location>
        <topology evidence="1 6">Multi-pass membrane protein</topology>
    </subcellularLocation>
</comment>
<feature type="transmembrane region" description="Helical" evidence="7">
    <location>
        <begin position="56"/>
        <end position="75"/>
    </location>
</feature>
<keyword evidence="3 6" id="KW-0812">Transmembrane</keyword>
<evidence type="ECO:0000256" key="6">
    <source>
        <dbReference type="RuleBase" id="RU003942"/>
    </source>
</evidence>
<keyword evidence="4 7" id="KW-1133">Transmembrane helix</keyword>
<dbReference type="Pfam" id="PF00893">
    <property type="entry name" value="Multi_Drug_Res"/>
    <property type="match status" value="1"/>
</dbReference>
<evidence type="ECO:0000256" key="4">
    <source>
        <dbReference type="ARBA" id="ARBA00022989"/>
    </source>
</evidence>
<dbReference type="InterPro" id="IPR045324">
    <property type="entry name" value="Small_multidrug_res"/>
</dbReference>
<organism evidence="9 10">
    <name type="scientific">Staphylococcus gallinarum</name>
    <dbReference type="NCBI Taxonomy" id="1293"/>
    <lineage>
        <taxon>Bacteria</taxon>
        <taxon>Bacillati</taxon>
        <taxon>Bacillota</taxon>
        <taxon>Bacilli</taxon>
        <taxon>Bacillales</taxon>
        <taxon>Staphylococcaceae</taxon>
        <taxon>Staphylococcus</taxon>
    </lineage>
</organism>
<evidence type="ECO:0000313" key="8">
    <source>
        <dbReference type="EMBL" id="GEQ06498.1"/>
    </source>
</evidence>
<name>A0A0D0SJS4_STAGA</name>
<protein>
    <submittedName>
        <fullName evidence="8">Multidrug resistance protein YkkC</fullName>
    </submittedName>
    <submittedName>
        <fullName evidence="9">SMR-type multidrug efflux transporter</fullName>
    </submittedName>
</protein>
<dbReference type="Proteomes" id="UP000321057">
    <property type="component" value="Unassembled WGS sequence"/>
</dbReference>
<feature type="transmembrane region" description="Helical" evidence="7">
    <location>
        <begin position="81"/>
        <end position="100"/>
    </location>
</feature>
<dbReference type="GO" id="GO:0005886">
    <property type="term" value="C:plasma membrane"/>
    <property type="evidence" value="ECO:0007669"/>
    <property type="project" value="UniProtKB-SubCell"/>
</dbReference>
<accession>A0A0D0SJS4</accession>